<dbReference type="Pfam" id="PF00126">
    <property type="entry name" value="HTH_1"/>
    <property type="match status" value="1"/>
</dbReference>
<dbReference type="PRINTS" id="PR00039">
    <property type="entry name" value="HTHLYSR"/>
</dbReference>
<dbReference type="GO" id="GO:0003700">
    <property type="term" value="F:DNA-binding transcription factor activity"/>
    <property type="evidence" value="ECO:0007669"/>
    <property type="project" value="InterPro"/>
</dbReference>
<comment type="caution">
    <text evidence="7">The sequence shown here is derived from an EMBL/GenBank/DDBJ whole genome shotgun (WGS) entry which is preliminary data.</text>
</comment>
<proteinExistence type="inferred from homology"/>
<dbReference type="PANTHER" id="PTHR30126:SF40">
    <property type="entry name" value="HTH-TYPE TRANSCRIPTIONAL REGULATOR GLTR"/>
    <property type="match status" value="1"/>
</dbReference>
<organism evidence="7 8">
    <name type="scientific">Megasphaera hexanoica</name>
    <dbReference type="NCBI Taxonomy" id="1675036"/>
    <lineage>
        <taxon>Bacteria</taxon>
        <taxon>Bacillati</taxon>
        <taxon>Bacillota</taxon>
        <taxon>Negativicutes</taxon>
        <taxon>Veillonellales</taxon>
        <taxon>Veillonellaceae</taxon>
        <taxon>Megasphaera</taxon>
    </lineage>
</organism>
<evidence type="ECO:0000256" key="2">
    <source>
        <dbReference type="ARBA" id="ARBA00023015"/>
    </source>
</evidence>
<gene>
    <name evidence="6" type="ORF">ACGTZG_02885</name>
    <name evidence="7" type="ORF">HF872_02070</name>
</gene>
<keyword evidence="3" id="KW-0238">DNA-binding</keyword>
<evidence type="ECO:0000259" key="5">
    <source>
        <dbReference type="PROSITE" id="PS50931"/>
    </source>
</evidence>
<keyword evidence="9" id="KW-1185">Reference proteome</keyword>
<evidence type="ECO:0000256" key="4">
    <source>
        <dbReference type="ARBA" id="ARBA00023163"/>
    </source>
</evidence>
<dbReference type="SUPFAM" id="SSF46785">
    <property type="entry name" value="Winged helix' DNA-binding domain"/>
    <property type="match status" value="1"/>
</dbReference>
<dbReference type="RefSeq" id="WP_075581578.1">
    <property type="nucleotide sequence ID" value="NZ_CP011940.1"/>
</dbReference>
<protein>
    <submittedName>
        <fullName evidence="7">LysR family transcriptional regulator</fullName>
    </submittedName>
</protein>
<dbReference type="Proteomes" id="UP000591071">
    <property type="component" value="Unassembled WGS sequence"/>
</dbReference>
<dbReference type="AlphaFoldDB" id="A0A848BRE8"/>
<evidence type="ECO:0000313" key="8">
    <source>
        <dbReference type="Proteomes" id="UP000591071"/>
    </source>
</evidence>
<dbReference type="InterPro" id="IPR036390">
    <property type="entry name" value="WH_DNA-bd_sf"/>
</dbReference>
<sequence length="304" mass="34111">MYTNEDLQIFVDLSQTLSFSQTARNLHLSQSTVSKRIKDLETALQVILIERGQGMKSLRLTLAGENFLPIANEMLSLWKDACHLGRGRWQSSFTIASLSSLNIQVIPTIVDYLHGHAPATHLQVMTSHSGLIYDLVERHQADLGFSLIAREYQNTLVEKWFSEPMVVVRPIGTEISGPVCSPRDLPQEMEIYNYSGIGFQAWHDQWWASVNNSYVSLDNASLVPLMLNKPGQWSVMQISMARQLAATGQYVIQKLTNPPPDRVYYLVTHLHPTQTAAHILSVLRPCLQSFAGQEESAGEVIHKG</sequence>
<dbReference type="Gene3D" id="3.40.190.10">
    <property type="entry name" value="Periplasmic binding protein-like II"/>
    <property type="match status" value="2"/>
</dbReference>
<evidence type="ECO:0000256" key="1">
    <source>
        <dbReference type="ARBA" id="ARBA00009437"/>
    </source>
</evidence>
<dbReference type="Gene3D" id="1.10.10.10">
    <property type="entry name" value="Winged helix-like DNA-binding domain superfamily/Winged helix DNA-binding domain"/>
    <property type="match status" value="1"/>
</dbReference>
<dbReference type="PROSITE" id="PS50931">
    <property type="entry name" value="HTH_LYSR"/>
    <property type="match status" value="1"/>
</dbReference>
<accession>A0A848BRE8</accession>
<dbReference type="KEGG" id="mhw:ACT01_12615"/>
<dbReference type="GO" id="GO:0000976">
    <property type="term" value="F:transcription cis-regulatory region binding"/>
    <property type="evidence" value="ECO:0007669"/>
    <property type="project" value="TreeGrafter"/>
</dbReference>
<dbReference type="InterPro" id="IPR036388">
    <property type="entry name" value="WH-like_DNA-bd_sf"/>
</dbReference>
<dbReference type="InterPro" id="IPR000847">
    <property type="entry name" value="LysR_HTH_N"/>
</dbReference>
<dbReference type="EMBL" id="JABAFG010000002">
    <property type="protein sequence ID" value="NME27418.1"/>
    <property type="molecule type" value="Genomic_DNA"/>
</dbReference>
<dbReference type="Proteomes" id="UP001605989">
    <property type="component" value="Unassembled WGS sequence"/>
</dbReference>
<reference evidence="7 8" key="1">
    <citation type="submission" date="2020-04" db="EMBL/GenBank/DDBJ databases">
        <authorList>
            <person name="Hitch T.C.A."/>
            <person name="Wylensek D."/>
            <person name="Clavel T."/>
        </authorList>
    </citation>
    <scope>NUCLEOTIDE SEQUENCE [LARGE SCALE GENOMIC DNA]</scope>
    <source>
        <strain evidence="7 8">Oil-RF-744-FAT-WT-6-1</strain>
    </source>
</reference>
<dbReference type="PANTHER" id="PTHR30126">
    <property type="entry name" value="HTH-TYPE TRANSCRIPTIONAL REGULATOR"/>
    <property type="match status" value="1"/>
</dbReference>
<evidence type="ECO:0000313" key="6">
    <source>
        <dbReference type="EMBL" id="MFG6272126.1"/>
    </source>
</evidence>
<keyword evidence="2" id="KW-0805">Transcription regulation</keyword>
<evidence type="ECO:0000313" key="7">
    <source>
        <dbReference type="EMBL" id="NME27418.1"/>
    </source>
</evidence>
<dbReference type="EMBL" id="JBIEKR010000002">
    <property type="protein sequence ID" value="MFG6272126.1"/>
    <property type="molecule type" value="Genomic_DNA"/>
</dbReference>
<dbReference type="InterPro" id="IPR005119">
    <property type="entry name" value="LysR_subst-bd"/>
</dbReference>
<dbReference type="SUPFAM" id="SSF53850">
    <property type="entry name" value="Periplasmic binding protein-like II"/>
    <property type="match status" value="1"/>
</dbReference>
<evidence type="ECO:0000313" key="9">
    <source>
        <dbReference type="Proteomes" id="UP001605989"/>
    </source>
</evidence>
<name>A0A848BRE8_9FIRM</name>
<evidence type="ECO:0000256" key="3">
    <source>
        <dbReference type="ARBA" id="ARBA00023125"/>
    </source>
</evidence>
<comment type="similarity">
    <text evidence="1">Belongs to the LysR transcriptional regulatory family.</text>
</comment>
<dbReference type="Pfam" id="PF03466">
    <property type="entry name" value="LysR_substrate"/>
    <property type="match status" value="1"/>
</dbReference>
<feature type="domain" description="HTH lysR-type" evidence="5">
    <location>
        <begin position="1"/>
        <end position="61"/>
    </location>
</feature>
<reference evidence="6 9" key="2">
    <citation type="submission" date="2024-10" db="EMBL/GenBank/DDBJ databases">
        <authorList>
            <person name="Sang B.-I."/>
            <person name="Prabhaharan D."/>
        </authorList>
    </citation>
    <scope>NUCLEOTIDE SEQUENCE [LARGE SCALE GENOMIC DNA]</scope>
    <source>
        <strain evidence="6 9">MH</strain>
    </source>
</reference>
<keyword evidence="4" id="KW-0804">Transcription</keyword>